<dbReference type="GO" id="GO:0045892">
    <property type="term" value="P:negative regulation of DNA-templated transcription"/>
    <property type="evidence" value="ECO:0007669"/>
    <property type="project" value="UniProtKB-ARBA"/>
</dbReference>
<organism evidence="5 6">
    <name type="scientific">Paenibacillus tyrfis</name>
    <dbReference type="NCBI Taxonomy" id="1501230"/>
    <lineage>
        <taxon>Bacteria</taxon>
        <taxon>Bacillati</taxon>
        <taxon>Bacillota</taxon>
        <taxon>Bacilli</taxon>
        <taxon>Bacillales</taxon>
        <taxon>Paenibacillaceae</taxon>
        <taxon>Paenibacillus</taxon>
    </lineage>
</organism>
<dbReference type="Pfam" id="PF01590">
    <property type="entry name" value="GAF"/>
    <property type="match status" value="1"/>
</dbReference>
<dbReference type="PROSITE" id="PS50043">
    <property type="entry name" value="HTH_LUXR_2"/>
    <property type="match status" value="1"/>
</dbReference>
<dbReference type="PROSITE" id="PS50011">
    <property type="entry name" value="PROTEIN_KINASE_DOM"/>
    <property type="match status" value="1"/>
</dbReference>
<dbReference type="eggNOG" id="COG2205">
    <property type="taxonomic scope" value="Bacteria"/>
</dbReference>
<dbReference type="GO" id="GO:0004672">
    <property type="term" value="F:protein kinase activity"/>
    <property type="evidence" value="ECO:0007669"/>
    <property type="project" value="InterPro"/>
</dbReference>
<dbReference type="InterPro" id="IPR011009">
    <property type="entry name" value="Kinase-like_dom_sf"/>
</dbReference>
<dbReference type="PANTHER" id="PTHR43642:SF1">
    <property type="entry name" value="HYBRID SIGNAL TRANSDUCTION HISTIDINE KINASE G"/>
    <property type="match status" value="1"/>
</dbReference>
<evidence type="ECO:0000259" key="4">
    <source>
        <dbReference type="PROSITE" id="PS50043"/>
    </source>
</evidence>
<dbReference type="SMART" id="SM00421">
    <property type="entry name" value="HTH_LUXR"/>
    <property type="match status" value="1"/>
</dbReference>
<dbReference type="InterPro" id="IPR036388">
    <property type="entry name" value="WH-like_DNA-bd_sf"/>
</dbReference>
<dbReference type="InterPro" id="IPR016032">
    <property type="entry name" value="Sig_transdc_resp-reg_C-effctor"/>
</dbReference>
<dbReference type="eggNOG" id="COG3899">
    <property type="taxonomic scope" value="Bacteria"/>
</dbReference>
<dbReference type="SUPFAM" id="SSF52540">
    <property type="entry name" value="P-loop containing nucleoside triphosphate hydrolases"/>
    <property type="match status" value="1"/>
</dbReference>
<keyword evidence="2" id="KW-0804">Transcription</keyword>
<dbReference type="SUPFAM" id="SSF55781">
    <property type="entry name" value="GAF domain-like"/>
    <property type="match status" value="1"/>
</dbReference>
<protein>
    <submittedName>
        <fullName evidence="5">PAS/PAC sensor protein</fullName>
    </submittedName>
</protein>
<sequence>MSDMNPNLEFQVIDIMSEDSRMRLYRGILLDYDPLNPVLIRTAKSEEGGAAEQGFLRREFEIAENLQVDGIVKPIALRTFGSSLALVLADDGRISLREYLSRSSGLDQGTFVQLAGAIASIVKELHHRHIVHLDLRPDHILIHPDTLDVSLTGLGHAQHMVMDNPLRQDDLYFFIDQLPYISPEHTGRMPRQVDERSDLYALGVLFYEMLTGQLPYKAAEPLEWIHAHLAQAPLPLIYPSQTVDSTVIAIVRKLLEKNAENRYPHCDALLADLNKIGEMYEPFRMKDVLYGREAEISLLSQAFQSTCFGSTEVVYVSGPAGIGKTSLLEEMFLRQKTHLRGTFYITGKFEQISKESPYYPIIQAFRGLLRHLLGESSDRVEAWRSKLRDALSSNEAIIAAILPEVKLLIGDFAAAEELPPDEAKKRFIYAFRKFVQALASKEHPLVLFIDDLQWADTSSLQLIHSLLCDPESQYLMFVGAYRDADPEPKKLPGYEEGGSVTEEVAVRHIPLHALTLEQMNPIVMDALHCDADEAMPLTEVLYHKSGGNPFHFKQMFQRFQDDRLLRYSHEDRRWHWSLGQIIERQPFFTVHELMEHKLLRISDEAQELLRIAACTGSEFHTSFIAKVSGRPVETVGSVLSSALDEGLIASSGPDCYRFLHDNFQKMLYNRMDDETRQRTHLSIGRWLRELNGEQSEDFFTAVHHLNIGSGVIEDREETVQLMEMNLVAGKRAKASTAFDIALVFFRKGAALLGAGDWDRHYALCFELHAERAECEYLCGNHEDTVQLVDQLLLQTRNPIERARVWMIRITQCINLGKYQEATVLGLQGLKEFRIDIAPAPSKAAVFSELLRVELWLRRHDKRLAFLPEMTDKDRVAAIHMIFAIMASTFFTNKNVFFQLLCQAIRLSLKYGNTPVSAAVYSMYGMFLGIALGKYEKGYEMAKVGLELSERYNVTSIKGITHMIFGGVLCQFVGSADEGDAYLEKALRFGMESGDYVYSSYSMGAHINSLYTRAPLDALSKKITEYLAVLAETKDEFVLQNFHLYRQFILALQGETAEPCSFNDQDFEEKRFLEHIYSEETFSTTLFQYNTYKTQLCYFNGRYDEAAQWAQQAEKFAAYATHLPHLPECLFYEALALLSDPGMLRSGTNKAKRVKQIVRRFKTWVRWSPDNFSSKLCLIEAERAKVTKRYAAAEAMYDKAIREAKEQGNIQMESVAYELAANYYASQGRAKIASFYWQATVEGFKQWGIRIKARPLEERLHSLRGAGKTESLMSDGQPFFSSQTAANAAPRDFGIRQEAHAAERMDLVAILKATQAIADKMDLDAVLVEIMSTLMKYAGAQKGALLTESHGELYVRVYADDEVNILSTFTPLEDNELLPGGIARYVSRTKESVHYTGTEDSWLLHNPYLLKHRPQSALCMPVTVHGASVGVLYLENTLVAGVFSPERISIFHAMAAQSLYICELLRSLGQFDSEPENGKGSPRTPHAMEEPLTEREMEVLALLATGLTNKEIAEQLVVAVGTVKVHVKNIFTKLKVNRRTKAIAQAKELQLLD</sequence>
<name>A0A081NVM4_9BACL</name>
<proteinExistence type="predicted"/>
<dbReference type="CDD" id="cd06170">
    <property type="entry name" value="LuxR_C_like"/>
    <property type="match status" value="1"/>
</dbReference>
<dbReference type="InterPro" id="IPR027417">
    <property type="entry name" value="P-loop_NTPase"/>
</dbReference>
<evidence type="ECO:0000256" key="2">
    <source>
        <dbReference type="ARBA" id="ARBA00023163"/>
    </source>
</evidence>
<accession>A0A081NVM4</accession>
<dbReference type="Pfam" id="PF13191">
    <property type="entry name" value="AAA_16"/>
    <property type="match status" value="1"/>
</dbReference>
<dbReference type="InterPro" id="IPR041664">
    <property type="entry name" value="AAA_16"/>
</dbReference>
<evidence type="ECO:0000256" key="1">
    <source>
        <dbReference type="ARBA" id="ARBA00023015"/>
    </source>
</evidence>
<evidence type="ECO:0000259" key="3">
    <source>
        <dbReference type="PROSITE" id="PS50011"/>
    </source>
</evidence>
<comment type="caution">
    <text evidence="5">The sequence shown here is derived from an EMBL/GenBank/DDBJ whole genome shotgun (WGS) entry which is preliminary data.</text>
</comment>
<feature type="domain" description="Protein kinase" evidence="3">
    <location>
        <begin position="10"/>
        <end position="284"/>
    </location>
</feature>
<dbReference type="InterPro" id="IPR000719">
    <property type="entry name" value="Prot_kinase_dom"/>
</dbReference>
<keyword evidence="6" id="KW-1185">Reference proteome</keyword>
<dbReference type="Pfam" id="PF00069">
    <property type="entry name" value="Pkinase"/>
    <property type="match status" value="1"/>
</dbReference>
<dbReference type="OrthoDB" id="9801841at2"/>
<dbReference type="PANTHER" id="PTHR43642">
    <property type="entry name" value="HYBRID SIGNAL TRANSDUCTION HISTIDINE KINASE G"/>
    <property type="match status" value="1"/>
</dbReference>
<dbReference type="Gene3D" id="3.30.450.40">
    <property type="match status" value="1"/>
</dbReference>
<evidence type="ECO:0000313" key="5">
    <source>
        <dbReference type="EMBL" id="KEQ22497.1"/>
    </source>
</evidence>
<dbReference type="InterPro" id="IPR003018">
    <property type="entry name" value="GAF"/>
</dbReference>
<dbReference type="SUPFAM" id="SSF56112">
    <property type="entry name" value="Protein kinase-like (PK-like)"/>
    <property type="match status" value="1"/>
</dbReference>
<dbReference type="Proteomes" id="UP000028123">
    <property type="component" value="Unassembled WGS sequence"/>
</dbReference>
<dbReference type="InterPro" id="IPR053159">
    <property type="entry name" value="Hybrid_Histidine_Kinase"/>
</dbReference>
<dbReference type="SMART" id="SM00220">
    <property type="entry name" value="S_TKc"/>
    <property type="match status" value="1"/>
</dbReference>
<reference evidence="5 6" key="1">
    <citation type="submission" date="2014-06" db="EMBL/GenBank/DDBJ databases">
        <title>Draft genome sequence of Paenibacillus sp. MSt1.</title>
        <authorList>
            <person name="Aw Y.K."/>
            <person name="Ong K.S."/>
            <person name="Gan H.M."/>
            <person name="Lee S.M."/>
        </authorList>
    </citation>
    <scope>NUCLEOTIDE SEQUENCE [LARGE SCALE GENOMIC DNA]</scope>
    <source>
        <strain evidence="5 6">MSt1</strain>
    </source>
</reference>
<dbReference type="InterPro" id="IPR029016">
    <property type="entry name" value="GAF-like_dom_sf"/>
</dbReference>
<keyword evidence="1" id="KW-0805">Transcription regulation</keyword>
<dbReference type="EMBL" id="JNVM01000037">
    <property type="protein sequence ID" value="KEQ22497.1"/>
    <property type="molecule type" value="Genomic_DNA"/>
</dbReference>
<evidence type="ECO:0000313" key="6">
    <source>
        <dbReference type="Proteomes" id="UP000028123"/>
    </source>
</evidence>
<dbReference type="Gene3D" id="1.10.10.10">
    <property type="entry name" value="Winged helix-like DNA-binding domain superfamily/Winged helix DNA-binding domain"/>
    <property type="match status" value="1"/>
</dbReference>
<dbReference type="SUPFAM" id="SSF46894">
    <property type="entry name" value="C-terminal effector domain of the bipartite response regulators"/>
    <property type="match status" value="1"/>
</dbReference>
<dbReference type="Gene3D" id="1.10.510.10">
    <property type="entry name" value="Transferase(Phosphotransferase) domain 1"/>
    <property type="match status" value="1"/>
</dbReference>
<dbReference type="Gene3D" id="3.40.50.300">
    <property type="entry name" value="P-loop containing nucleotide triphosphate hydrolases"/>
    <property type="match status" value="1"/>
</dbReference>
<dbReference type="GO" id="GO:0003677">
    <property type="term" value="F:DNA binding"/>
    <property type="evidence" value="ECO:0007669"/>
    <property type="project" value="InterPro"/>
</dbReference>
<gene>
    <name evidence="5" type="ORF">ET33_23015</name>
</gene>
<dbReference type="PRINTS" id="PR00038">
    <property type="entry name" value="HTHLUXR"/>
</dbReference>
<feature type="domain" description="HTH luxR-type" evidence="4">
    <location>
        <begin position="1484"/>
        <end position="1549"/>
    </location>
</feature>
<dbReference type="GO" id="GO:0005524">
    <property type="term" value="F:ATP binding"/>
    <property type="evidence" value="ECO:0007669"/>
    <property type="project" value="InterPro"/>
</dbReference>
<dbReference type="PROSITE" id="PS00622">
    <property type="entry name" value="HTH_LUXR_1"/>
    <property type="match status" value="1"/>
</dbReference>
<dbReference type="InterPro" id="IPR000792">
    <property type="entry name" value="Tscrpt_reg_LuxR_C"/>
</dbReference>
<dbReference type="Pfam" id="PF00196">
    <property type="entry name" value="GerE"/>
    <property type="match status" value="1"/>
</dbReference>